<reference evidence="4 5" key="1">
    <citation type="submission" date="2018-10" db="EMBL/GenBank/DDBJ databases">
        <title>Sequencing the genomes of 1000 actinobacteria strains.</title>
        <authorList>
            <person name="Klenk H.-P."/>
        </authorList>
    </citation>
    <scope>NUCLEOTIDE SEQUENCE [LARGE SCALE GENOMIC DNA]</scope>
    <source>
        <strain evidence="4 5">DSM 45175</strain>
    </source>
</reference>
<gene>
    <name evidence="4" type="ORF">BDK92_0707</name>
</gene>
<evidence type="ECO:0000256" key="3">
    <source>
        <dbReference type="SAM" id="SignalP"/>
    </source>
</evidence>
<proteinExistence type="predicted"/>
<accession>A0A495JC31</accession>
<keyword evidence="3" id="KW-0732">Signal</keyword>
<feature type="signal peptide" evidence="3">
    <location>
        <begin position="1"/>
        <end position="24"/>
    </location>
</feature>
<sequence>MRKSVIGTVFIAFSGCAAASMAMAATHRETGLGLGPAWAWILTGFQVSALLAVGRGLGVGWLIGASVQVCWVTYAMLTAQHGFIPGCVVSLVVQGYSYLRTLRQASVNAGIVSSQEPARRRDATARIRQRRRTSFNRPAQPSRHLRLR</sequence>
<feature type="chain" id="PRO_5019831327" description="Nicotinamide mononucleotide transporter" evidence="3">
    <location>
        <begin position="25"/>
        <end position="148"/>
    </location>
</feature>
<name>A0A495JC31_9ACTN</name>
<organism evidence="4 5">
    <name type="scientific">Micromonospora pisi</name>
    <dbReference type="NCBI Taxonomy" id="589240"/>
    <lineage>
        <taxon>Bacteria</taxon>
        <taxon>Bacillati</taxon>
        <taxon>Actinomycetota</taxon>
        <taxon>Actinomycetes</taxon>
        <taxon>Micromonosporales</taxon>
        <taxon>Micromonosporaceae</taxon>
        <taxon>Micromonospora</taxon>
    </lineage>
</organism>
<feature type="region of interest" description="Disordered" evidence="1">
    <location>
        <begin position="117"/>
        <end position="148"/>
    </location>
</feature>
<protein>
    <recommendedName>
        <fullName evidence="6">Nicotinamide mononucleotide transporter</fullName>
    </recommendedName>
</protein>
<comment type="caution">
    <text evidence="4">The sequence shown here is derived from an EMBL/GenBank/DDBJ whole genome shotgun (WGS) entry which is preliminary data.</text>
</comment>
<dbReference type="PROSITE" id="PS51257">
    <property type="entry name" value="PROKAR_LIPOPROTEIN"/>
    <property type="match status" value="1"/>
</dbReference>
<evidence type="ECO:0000313" key="5">
    <source>
        <dbReference type="Proteomes" id="UP000277671"/>
    </source>
</evidence>
<keyword evidence="2" id="KW-0472">Membrane</keyword>
<dbReference type="Proteomes" id="UP000277671">
    <property type="component" value="Unassembled WGS sequence"/>
</dbReference>
<evidence type="ECO:0000256" key="1">
    <source>
        <dbReference type="SAM" id="MobiDB-lite"/>
    </source>
</evidence>
<evidence type="ECO:0000256" key="2">
    <source>
        <dbReference type="SAM" id="Phobius"/>
    </source>
</evidence>
<evidence type="ECO:0000313" key="4">
    <source>
        <dbReference type="EMBL" id="RKR86477.1"/>
    </source>
</evidence>
<feature type="transmembrane region" description="Helical" evidence="2">
    <location>
        <begin position="34"/>
        <end position="52"/>
    </location>
</feature>
<keyword evidence="5" id="KW-1185">Reference proteome</keyword>
<dbReference type="EMBL" id="RBKT01000001">
    <property type="protein sequence ID" value="RKR86477.1"/>
    <property type="molecule type" value="Genomic_DNA"/>
</dbReference>
<keyword evidence="2" id="KW-0812">Transmembrane</keyword>
<dbReference type="AlphaFoldDB" id="A0A495JC31"/>
<keyword evidence="2" id="KW-1133">Transmembrane helix</keyword>
<evidence type="ECO:0008006" key="6">
    <source>
        <dbReference type="Google" id="ProtNLM"/>
    </source>
</evidence>